<keyword evidence="10 13" id="KW-0324">Glycolysis</keyword>
<proteinExistence type="inferred from homology"/>
<evidence type="ECO:0000256" key="10">
    <source>
        <dbReference type="ARBA" id="ARBA00023152"/>
    </source>
</evidence>
<evidence type="ECO:0000256" key="9">
    <source>
        <dbReference type="ARBA" id="ARBA00022753"/>
    </source>
</evidence>
<dbReference type="EMBL" id="OC918644">
    <property type="protein sequence ID" value="CAD7649788.1"/>
    <property type="molecule type" value="Genomic_DNA"/>
</dbReference>
<dbReference type="SUPFAM" id="SSF53697">
    <property type="entry name" value="SIS domain"/>
    <property type="match status" value="1"/>
</dbReference>
<dbReference type="OrthoDB" id="5831190at2759"/>
<feature type="coiled-coil region" evidence="14">
    <location>
        <begin position="856"/>
        <end position="901"/>
    </location>
</feature>
<evidence type="ECO:0000256" key="1">
    <source>
        <dbReference type="ARBA" id="ARBA00004177"/>
    </source>
</evidence>
<dbReference type="PROSITE" id="PS51463">
    <property type="entry name" value="P_GLUCOSE_ISOMERASE_3"/>
    <property type="match status" value="1"/>
</dbReference>
<organism evidence="17">
    <name type="scientific">Oppiella nova</name>
    <dbReference type="NCBI Taxonomy" id="334625"/>
    <lineage>
        <taxon>Eukaryota</taxon>
        <taxon>Metazoa</taxon>
        <taxon>Ecdysozoa</taxon>
        <taxon>Arthropoda</taxon>
        <taxon>Chelicerata</taxon>
        <taxon>Arachnida</taxon>
        <taxon>Acari</taxon>
        <taxon>Acariformes</taxon>
        <taxon>Sarcoptiformes</taxon>
        <taxon>Oribatida</taxon>
        <taxon>Brachypylina</taxon>
        <taxon>Oppioidea</taxon>
        <taxon>Oppiidae</taxon>
        <taxon>Oppiella</taxon>
    </lineage>
</organism>
<dbReference type="GO" id="GO:0097367">
    <property type="term" value="F:carbohydrate derivative binding"/>
    <property type="evidence" value="ECO:0007669"/>
    <property type="project" value="InterPro"/>
</dbReference>
<dbReference type="Pfam" id="PF05622">
    <property type="entry name" value="HOOK"/>
    <property type="match status" value="1"/>
</dbReference>
<dbReference type="GO" id="GO:0048029">
    <property type="term" value="F:monosaccharide binding"/>
    <property type="evidence" value="ECO:0007669"/>
    <property type="project" value="TreeGrafter"/>
</dbReference>
<keyword evidence="11 13" id="KW-0413">Isomerase</keyword>
<dbReference type="Pfam" id="PF00342">
    <property type="entry name" value="PGI"/>
    <property type="match status" value="1"/>
</dbReference>
<comment type="similarity">
    <text evidence="3 13">Belongs to the GPI family.</text>
</comment>
<evidence type="ECO:0000256" key="11">
    <source>
        <dbReference type="ARBA" id="ARBA00023235"/>
    </source>
</evidence>
<dbReference type="Proteomes" id="UP000728032">
    <property type="component" value="Unassembled WGS sequence"/>
</dbReference>
<dbReference type="EC" id="5.3.1.9" evidence="5 13"/>
<dbReference type="EMBL" id="CAJPVJ010003819">
    <property type="protein sequence ID" value="CAG2167972.1"/>
    <property type="molecule type" value="Genomic_DNA"/>
</dbReference>
<comment type="subcellular location">
    <subcellularLocation>
        <location evidence="1">Endosome</location>
    </subcellularLocation>
</comment>
<dbReference type="CDD" id="cd05015">
    <property type="entry name" value="SIS_PGI_1"/>
    <property type="match status" value="1"/>
</dbReference>
<feature type="coiled-coil region" evidence="14">
    <location>
        <begin position="1009"/>
        <end position="1071"/>
    </location>
</feature>
<dbReference type="PROSITE" id="PS50021">
    <property type="entry name" value="CH"/>
    <property type="match status" value="1"/>
</dbReference>
<evidence type="ECO:0000256" key="3">
    <source>
        <dbReference type="ARBA" id="ARBA00006604"/>
    </source>
</evidence>
<evidence type="ECO:0000256" key="7">
    <source>
        <dbReference type="ARBA" id="ARBA00022432"/>
    </source>
</evidence>
<evidence type="ECO:0000259" key="16">
    <source>
        <dbReference type="PROSITE" id="PS50021"/>
    </source>
</evidence>
<keyword evidence="8" id="KW-0254">Endocytosis</keyword>
<protein>
    <recommendedName>
        <fullName evidence="6 13">Glucose-6-phosphate isomerase</fullName>
        <ecNumber evidence="5 13">5.3.1.9</ecNumber>
    </recommendedName>
</protein>
<dbReference type="UniPathway" id="UPA00109">
    <property type="reaction ID" value="UER00181"/>
</dbReference>
<evidence type="ECO:0000256" key="14">
    <source>
        <dbReference type="SAM" id="Coils"/>
    </source>
</evidence>
<feature type="coiled-coil region" evidence="14">
    <location>
        <begin position="739"/>
        <end position="817"/>
    </location>
</feature>
<feature type="region of interest" description="Disordered" evidence="15">
    <location>
        <begin position="1143"/>
        <end position="1176"/>
    </location>
</feature>
<dbReference type="GO" id="GO:0005829">
    <property type="term" value="C:cytosol"/>
    <property type="evidence" value="ECO:0007669"/>
    <property type="project" value="TreeGrafter"/>
</dbReference>
<dbReference type="GO" id="GO:0008017">
    <property type="term" value="F:microtubule binding"/>
    <property type="evidence" value="ECO:0007669"/>
    <property type="project" value="InterPro"/>
</dbReference>
<dbReference type="NCBIfam" id="NF001211">
    <property type="entry name" value="PRK00179.1"/>
    <property type="match status" value="1"/>
</dbReference>
<feature type="coiled-coil region" evidence="14">
    <location>
        <begin position="925"/>
        <end position="981"/>
    </location>
</feature>
<feature type="compositionally biased region" description="Polar residues" evidence="15">
    <location>
        <begin position="1145"/>
        <end position="1176"/>
    </location>
</feature>
<dbReference type="PRINTS" id="PR00662">
    <property type="entry name" value="G6PISOMERASE"/>
</dbReference>
<evidence type="ECO:0000256" key="13">
    <source>
        <dbReference type="RuleBase" id="RU000612"/>
    </source>
</evidence>
<dbReference type="GO" id="GO:0006897">
    <property type="term" value="P:endocytosis"/>
    <property type="evidence" value="ECO:0007669"/>
    <property type="project" value="UniProtKB-KW"/>
</dbReference>
<evidence type="ECO:0000256" key="2">
    <source>
        <dbReference type="ARBA" id="ARBA00004926"/>
    </source>
</evidence>
<evidence type="ECO:0000313" key="17">
    <source>
        <dbReference type="EMBL" id="CAD7649788.1"/>
    </source>
</evidence>
<dbReference type="InterPro" id="IPR035482">
    <property type="entry name" value="SIS_PGI_2"/>
</dbReference>
<dbReference type="AlphaFoldDB" id="A0A7R9LXJ7"/>
<keyword evidence="14" id="KW-0175">Coiled coil</keyword>
<evidence type="ECO:0000256" key="15">
    <source>
        <dbReference type="SAM" id="MobiDB-lite"/>
    </source>
</evidence>
<dbReference type="GO" id="GO:0030705">
    <property type="term" value="P:cytoskeleton-dependent intracellular transport"/>
    <property type="evidence" value="ECO:0007669"/>
    <property type="project" value="InterPro"/>
</dbReference>
<evidence type="ECO:0000256" key="6">
    <source>
        <dbReference type="ARBA" id="ARBA00018388"/>
    </source>
</evidence>
<evidence type="ECO:0000256" key="5">
    <source>
        <dbReference type="ARBA" id="ARBA00011952"/>
    </source>
</evidence>
<dbReference type="PROSITE" id="PS00765">
    <property type="entry name" value="P_GLUCOSE_ISOMERASE_1"/>
    <property type="match status" value="1"/>
</dbReference>
<comment type="pathway">
    <text evidence="2 13">Carbohydrate degradation; glycolysis; D-glyceraldehyde 3-phosphate and glycerone phosphate from D-glucose: step 2/4.</text>
</comment>
<reference evidence="17" key="1">
    <citation type="submission" date="2020-11" db="EMBL/GenBank/DDBJ databases">
        <authorList>
            <person name="Tran Van P."/>
        </authorList>
    </citation>
    <scope>NUCLEOTIDE SEQUENCE</scope>
</reference>
<dbReference type="GO" id="GO:0051156">
    <property type="term" value="P:glucose 6-phosphate metabolic process"/>
    <property type="evidence" value="ECO:0007669"/>
    <property type="project" value="TreeGrafter"/>
</dbReference>
<dbReference type="PANTHER" id="PTHR11469:SF1">
    <property type="entry name" value="GLUCOSE-6-PHOSPHATE ISOMERASE"/>
    <property type="match status" value="1"/>
</dbReference>
<dbReference type="CDD" id="cd05016">
    <property type="entry name" value="SIS_PGI_2"/>
    <property type="match status" value="1"/>
</dbReference>
<feature type="domain" description="Calponin-homology (CH)" evidence="16">
    <location>
        <begin position="477"/>
        <end position="597"/>
    </location>
</feature>
<evidence type="ECO:0000256" key="4">
    <source>
        <dbReference type="ARBA" id="ARBA00011241"/>
    </source>
</evidence>
<dbReference type="FunFam" id="3.40.50.10490:FF:000004">
    <property type="entry name" value="Glucose-6-phosphate isomerase"/>
    <property type="match status" value="1"/>
</dbReference>
<dbReference type="GO" id="GO:0006096">
    <property type="term" value="P:glycolytic process"/>
    <property type="evidence" value="ECO:0007669"/>
    <property type="project" value="UniProtKB-UniPathway"/>
</dbReference>
<dbReference type="PANTHER" id="PTHR11469">
    <property type="entry name" value="GLUCOSE-6-PHOSPHATE ISOMERASE"/>
    <property type="match status" value="1"/>
</dbReference>
<feature type="coiled-coil region" evidence="14">
    <location>
        <begin position="661"/>
        <end position="698"/>
    </location>
</feature>
<dbReference type="InterPro" id="IPR018189">
    <property type="entry name" value="Phosphoglucose_isomerase_CS"/>
</dbReference>
<dbReference type="GO" id="GO:0004347">
    <property type="term" value="F:glucose-6-phosphate isomerase activity"/>
    <property type="evidence" value="ECO:0007669"/>
    <property type="project" value="UniProtKB-EC"/>
</dbReference>
<dbReference type="InterPro" id="IPR008636">
    <property type="entry name" value="Hook_C"/>
</dbReference>
<keyword evidence="7 13" id="KW-0312">Gluconeogenesis</keyword>
<evidence type="ECO:0000313" key="18">
    <source>
        <dbReference type="Proteomes" id="UP000728032"/>
    </source>
</evidence>
<dbReference type="Gene3D" id="3.40.50.10490">
    <property type="entry name" value="Glucose-6-phosphate isomerase like protein, domain 1"/>
    <property type="match status" value="2"/>
</dbReference>
<dbReference type="InterPro" id="IPR001672">
    <property type="entry name" value="G6P_Isomerase"/>
</dbReference>
<comment type="subunit">
    <text evidence="4">Homodimer. Interacts with microtubules via its N-terminus.</text>
</comment>
<dbReference type="InterPro" id="IPR035476">
    <property type="entry name" value="SIS_PGI_1"/>
</dbReference>
<keyword evidence="9" id="KW-0967">Endosome</keyword>
<accession>A0A7R9LXJ7</accession>
<dbReference type="InterPro" id="IPR001715">
    <property type="entry name" value="CH_dom"/>
</dbReference>
<keyword evidence="18" id="KW-1185">Reference proteome</keyword>
<evidence type="ECO:0000256" key="12">
    <source>
        <dbReference type="ARBA" id="ARBA00029321"/>
    </source>
</evidence>
<name>A0A7R9LXJ7_9ACAR</name>
<dbReference type="GO" id="GO:0031122">
    <property type="term" value="P:cytoplasmic microtubule organization"/>
    <property type="evidence" value="ECO:0007669"/>
    <property type="project" value="InterPro"/>
</dbReference>
<dbReference type="InterPro" id="IPR046348">
    <property type="entry name" value="SIS_dom_sf"/>
</dbReference>
<evidence type="ECO:0000256" key="8">
    <source>
        <dbReference type="ARBA" id="ARBA00022583"/>
    </source>
</evidence>
<dbReference type="SUPFAM" id="SSF116907">
    <property type="entry name" value="Hook domain"/>
    <property type="match status" value="1"/>
</dbReference>
<dbReference type="GO" id="GO:0006094">
    <property type="term" value="P:gluconeogenesis"/>
    <property type="evidence" value="ECO:0007669"/>
    <property type="project" value="UniProtKB-KW"/>
</dbReference>
<dbReference type="HAMAP" id="MF_00473">
    <property type="entry name" value="G6P_isomerase"/>
    <property type="match status" value="1"/>
</dbReference>
<dbReference type="GO" id="GO:0005768">
    <property type="term" value="C:endosome"/>
    <property type="evidence" value="ECO:0007669"/>
    <property type="project" value="UniProtKB-SubCell"/>
</dbReference>
<sequence length="1176" mass="135150">MSAKSSSDLLRAGHAFAVEADKQTNTGLTGDDNYKKLRAYHTNNALKLNLVDLFAEDKQRFDKYSVKLQTPKGGHILFDYSKNLINKEVLDLLLSLAASRNVETMRSKLFSGEKINFTENRAVLHMALRNRSNTPIVLDGNDVMPEVNRVLDKMKTFSDNLISGKWLGYTGKKITDVVNIGIGGSDLGPVMVTEALKHYRVGPKVHFCSNIDGTHLAVILKELNPETTLFIIASKTFTTQETITNAESAKEWFLASAKDIKAVAKHFVALSTNRDKVTAFGIDENSMFGFWDWVGGRYSLWSAIGLSIAVFIGFDNFRELLEGGHWMDKHFQETPLNQNIPVLMALLGVWYINFYGAETQAILPYDQYMHRFAAYFQQGDMESNGKYVTRSGQTVNYSTGPIVWGEPGTNGQHAFYQLIHQGTRLIPCDFIAPVKTLNPLRNGLHHQILLANFLAQTEALMKGKSRQQAENELKKQSKSDEEIQRIINHKLKTFDLSSNCGSVEDLCDGVAISHVLNQICPEYFKSDWLKKIETDCGTNWRLRVSNLRKVYEAVVDYYTEELDKQIDDKLLPDVTLIGRDRNTKQLALLLQLILGCAINCHRKEDFIAIMTNLDLEVQHGIKTAIQQMETFDDINSLGGVEPTLATNQVVIETNESSVQRCAELEAIVTKLNDEKLMLQLENERLAEKMKILRNYESNSNQKDSIDNEAVFQRLNNQIIGLQNDLLRTEEIKEDFRLNSELNEKEANKLRQQLDQTMSKLNDLKQDRDELDRLQYLNEELERYKNKEVVFQRRNDELKEAKRQLQTLDDRNVSLTKKICELEDEVKGLLLFKGQIDVFKRQKEDLRLKVGEEGFRADRAEEETKRMTKKYEELQHEKDKHINELNDLKAMLSQQKNAMSLEAEYAPVMHSTQHSVELMQKSDCNSTEIREKLTRLEFENKKLKETRQKSDDERVRLLESQLEEERKRVMALEKDQRLTNQKVIKLEAELRDSVRLTSDDEQMQTFQDIIKQKELSLEATKHELLNAQQEIDSLKAVVIKKDEDLNDREDQYKKYVNKAKAVSTALDQLSQQSISSISSTSSDANNDINYWKQLVQQKDLELLKFKQDFDETNSLREMEAKLLTISFHNLSSHLQRKSAEDRIRNGSLNSGQNSVSFLARQRQATTRKYNMPTVSQR</sequence>
<comment type="catalytic activity">
    <reaction evidence="12 13">
        <text>alpha-D-glucose 6-phosphate = beta-D-fructose 6-phosphate</text>
        <dbReference type="Rhea" id="RHEA:11816"/>
        <dbReference type="ChEBI" id="CHEBI:57634"/>
        <dbReference type="ChEBI" id="CHEBI:58225"/>
        <dbReference type="EC" id="5.3.1.9"/>
    </reaction>
</comment>
<gene>
    <name evidence="17" type="ORF">ONB1V03_LOCUS7466</name>
</gene>